<feature type="repeat" description="ANK" evidence="3">
    <location>
        <begin position="177"/>
        <end position="220"/>
    </location>
</feature>
<feature type="repeat" description="ANK" evidence="3">
    <location>
        <begin position="221"/>
        <end position="253"/>
    </location>
</feature>
<dbReference type="InterPro" id="IPR036770">
    <property type="entry name" value="Ankyrin_rpt-contain_sf"/>
</dbReference>
<sequence>MSDRDTLAVACVREDLRRLCASGDVVSARPVLDEADLGAAVDQEGHTVLHLAVRGGHMQLTREILARGCSPDCESVRHVTPLHIASTEKQPELALELLVAKANPNATDDVKQTALHMAAKVGSVEVVEVLFGHGDTDRSAVDVANTTALHIAAEHGHTDVLEYMLSQQMPLTASNDRGWTALHLAAHGHEKKLNTLKPGKFGNAVRLLLEARADVGATDDEKKTPLHRAANTGNDKTVSLLVLARADVEAEDICRWRPLHYAVQEGHLLVAKMLLDARAAVQLERPPCLTPLAVATMENHVKIAELLFTYKADPNLRAKGLASPIMIARKDPIHGEILSLFELGYIHHE</sequence>
<evidence type="ECO:0000256" key="3">
    <source>
        <dbReference type="PROSITE-ProRule" id="PRU00023"/>
    </source>
</evidence>
<dbReference type="GO" id="GO:1904355">
    <property type="term" value="P:positive regulation of telomere capping"/>
    <property type="evidence" value="ECO:0007669"/>
    <property type="project" value="TreeGrafter"/>
</dbReference>
<organism evidence="4">
    <name type="scientific">Noctiluca scintillans</name>
    <name type="common">Sea sparkle</name>
    <name type="synonym">Red tide dinoflagellate</name>
    <dbReference type="NCBI Taxonomy" id="2966"/>
    <lineage>
        <taxon>Eukaryota</taxon>
        <taxon>Sar</taxon>
        <taxon>Alveolata</taxon>
        <taxon>Dinophyceae</taxon>
        <taxon>Noctilucales</taxon>
        <taxon>Noctilucaceae</taxon>
        <taxon>Noctiluca</taxon>
    </lineage>
</organism>
<dbReference type="Pfam" id="PF12796">
    <property type="entry name" value="Ank_2"/>
    <property type="match status" value="2"/>
</dbReference>
<reference evidence="4" key="1">
    <citation type="submission" date="2021-01" db="EMBL/GenBank/DDBJ databases">
        <authorList>
            <person name="Corre E."/>
            <person name="Pelletier E."/>
            <person name="Niang G."/>
            <person name="Scheremetjew M."/>
            <person name="Finn R."/>
            <person name="Kale V."/>
            <person name="Holt S."/>
            <person name="Cochrane G."/>
            <person name="Meng A."/>
            <person name="Brown T."/>
            <person name="Cohen L."/>
        </authorList>
    </citation>
    <scope>NUCLEOTIDE SEQUENCE</scope>
</reference>
<dbReference type="SUPFAM" id="SSF48403">
    <property type="entry name" value="Ankyrin repeat"/>
    <property type="match status" value="1"/>
</dbReference>
<protein>
    <recommendedName>
        <fullName evidence="5">Ankyrin repeat protein</fullName>
    </recommendedName>
</protein>
<dbReference type="GO" id="GO:0090263">
    <property type="term" value="P:positive regulation of canonical Wnt signaling pathway"/>
    <property type="evidence" value="ECO:0007669"/>
    <property type="project" value="TreeGrafter"/>
</dbReference>
<dbReference type="GO" id="GO:0005737">
    <property type="term" value="C:cytoplasm"/>
    <property type="evidence" value="ECO:0007669"/>
    <property type="project" value="TreeGrafter"/>
</dbReference>
<keyword evidence="2 3" id="KW-0040">ANK repeat</keyword>
<evidence type="ECO:0000313" key="4">
    <source>
        <dbReference type="EMBL" id="CAD8852778.1"/>
    </source>
</evidence>
<dbReference type="AlphaFoldDB" id="A0A7S1AGH1"/>
<dbReference type="PANTHER" id="PTHR24180:SF45">
    <property type="entry name" value="POLY [ADP-RIBOSE] POLYMERASE TANKYRASE"/>
    <property type="match status" value="1"/>
</dbReference>
<dbReference type="PANTHER" id="PTHR24180">
    <property type="entry name" value="CYCLIN-DEPENDENT KINASE INHIBITOR 2C-RELATED"/>
    <property type="match status" value="1"/>
</dbReference>
<feature type="repeat" description="ANK" evidence="3">
    <location>
        <begin position="110"/>
        <end position="134"/>
    </location>
</feature>
<dbReference type="InterPro" id="IPR051637">
    <property type="entry name" value="Ank_repeat_dom-contain_49"/>
</dbReference>
<accession>A0A7S1AGH1</accession>
<feature type="repeat" description="ANK" evidence="3">
    <location>
        <begin position="258"/>
        <end position="286"/>
    </location>
</feature>
<evidence type="ECO:0008006" key="5">
    <source>
        <dbReference type="Google" id="ProtNLM"/>
    </source>
</evidence>
<dbReference type="Gene3D" id="1.25.40.20">
    <property type="entry name" value="Ankyrin repeat-containing domain"/>
    <property type="match status" value="3"/>
</dbReference>
<dbReference type="Pfam" id="PF00023">
    <property type="entry name" value="Ank"/>
    <property type="match status" value="2"/>
</dbReference>
<dbReference type="PRINTS" id="PR01415">
    <property type="entry name" value="ANKYRIN"/>
</dbReference>
<feature type="repeat" description="ANK" evidence="3">
    <location>
        <begin position="144"/>
        <end position="176"/>
    </location>
</feature>
<name>A0A7S1AGH1_NOCSC</name>
<proteinExistence type="predicted"/>
<feature type="repeat" description="ANK" evidence="3">
    <location>
        <begin position="77"/>
        <end position="109"/>
    </location>
</feature>
<dbReference type="InterPro" id="IPR002110">
    <property type="entry name" value="Ankyrin_rpt"/>
</dbReference>
<evidence type="ECO:0000256" key="2">
    <source>
        <dbReference type="ARBA" id="ARBA00023043"/>
    </source>
</evidence>
<dbReference type="EMBL" id="HBFQ01038254">
    <property type="protein sequence ID" value="CAD8852778.1"/>
    <property type="molecule type" value="Transcribed_RNA"/>
</dbReference>
<feature type="repeat" description="ANK" evidence="3">
    <location>
        <begin position="44"/>
        <end position="76"/>
    </location>
</feature>
<dbReference type="PROSITE" id="PS50297">
    <property type="entry name" value="ANK_REP_REGION"/>
    <property type="match status" value="4"/>
</dbReference>
<dbReference type="GO" id="GO:0005634">
    <property type="term" value="C:nucleus"/>
    <property type="evidence" value="ECO:0007669"/>
    <property type="project" value="TreeGrafter"/>
</dbReference>
<dbReference type="GO" id="GO:0003950">
    <property type="term" value="F:NAD+ poly-ADP-ribosyltransferase activity"/>
    <property type="evidence" value="ECO:0007669"/>
    <property type="project" value="TreeGrafter"/>
</dbReference>
<gene>
    <name evidence="4" type="ORF">NSCI0253_LOCUS27128</name>
</gene>
<dbReference type="PROSITE" id="PS50088">
    <property type="entry name" value="ANK_REPEAT"/>
    <property type="match status" value="7"/>
</dbReference>
<dbReference type="GO" id="GO:0070198">
    <property type="term" value="P:protein localization to chromosome, telomeric region"/>
    <property type="evidence" value="ECO:0007669"/>
    <property type="project" value="TreeGrafter"/>
</dbReference>
<dbReference type="SMART" id="SM00248">
    <property type="entry name" value="ANK"/>
    <property type="match status" value="8"/>
</dbReference>
<evidence type="ECO:0000256" key="1">
    <source>
        <dbReference type="ARBA" id="ARBA00022737"/>
    </source>
</evidence>
<keyword evidence="1" id="KW-0677">Repeat</keyword>